<comment type="caution">
    <text evidence="1">The sequence shown here is derived from an EMBL/GenBank/DDBJ whole genome shotgun (WGS) entry which is preliminary data.</text>
</comment>
<dbReference type="Proteomes" id="UP001312865">
    <property type="component" value="Unassembled WGS sequence"/>
</dbReference>
<keyword evidence="2" id="KW-1185">Reference proteome</keyword>
<evidence type="ECO:0000313" key="2">
    <source>
        <dbReference type="Proteomes" id="UP001312865"/>
    </source>
</evidence>
<accession>A0ABU8HJU5</accession>
<protein>
    <submittedName>
        <fullName evidence="1">YaaL family protein</fullName>
    </submittedName>
</protein>
<evidence type="ECO:0000313" key="1">
    <source>
        <dbReference type="EMBL" id="MEI5909685.1"/>
    </source>
</evidence>
<dbReference type="Pfam" id="PF10704">
    <property type="entry name" value="DUF2508"/>
    <property type="match status" value="1"/>
</dbReference>
<dbReference type="InterPro" id="IPR019644">
    <property type="entry name" value="DUF2508"/>
</dbReference>
<name>A0ABU8HJU5_9BACI</name>
<proteinExistence type="predicted"/>
<organism evidence="1 2">
    <name type="scientific">Bacillus spongiae</name>
    <dbReference type="NCBI Taxonomy" id="2683610"/>
    <lineage>
        <taxon>Bacteria</taxon>
        <taxon>Bacillati</taxon>
        <taxon>Bacillota</taxon>
        <taxon>Bacilli</taxon>
        <taxon>Bacillales</taxon>
        <taxon>Bacillaceae</taxon>
        <taxon>Bacillus</taxon>
    </lineage>
</organism>
<sequence length="72" mass="8826">MFFRRKSKLRTNYDKSFLDLMKATKEDWVDKRSIESMSFEQNFDLSCQTKLAEAKYFFLFKEAKNRKIVIKR</sequence>
<dbReference type="EMBL" id="JBBAXC010000035">
    <property type="protein sequence ID" value="MEI5909685.1"/>
    <property type="molecule type" value="Genomic_DNA"/>
</dbReference>
<reference evidence="1 2" key="1">
    <citation type="journal article" date="2018" name="J. Microbiol.">
        <title>Bacillus spongiae sp. nov., isolated from sponge of Jeju Island.</title>
        <authorList>
            <person name="Lee G.E."/>
            <person name="Im W.T."/>
            <person name="Park J.S."/>
        </authorList>
    </citation>
    <scope>NUCLEOTIDE SEQUENCE [LARGE SCALE GENOMIC DNA]</scope>
    <source>
        <strain evidence="1 2">135PIL107-10</strain>
    </source>
</reference>
<dbReference type="RefSeq" id="WP_336589128.1">
    <property type="nucleotide sequence ID" value="NZ_JBBAXC010000035.1"/>
</dbReference>
<gene>
    <name evidence="1" type="ORF">WAK64_22080</name>
</gene>